<keyword evidence="3" id="KW-1185">Reference proteome</keyword>
<feature type="compositionally biased region" description="Polar residues" evidence="1">
    <location>
        <begin position="127"/>
        <end position="136"/>
    </location>
</feature>
<dbReference type="RefSeq" id="WP_056994581.1">
    <property type="nucleotide sequence ID" value="NZ_JQBA01000024.1"/>
</dbReference>
<accession>A0A0R2H239</accession>
<dbReference type="AlphaFoldDB" id="A0A0R2H239"/>
<evidence type="ECO:0000313" key="3">
    <source>
        <dbReference type="Proteomes" id="UP000051639"/>
    </source>
</evidence>
<evidence type="ECO:0000256" key="1">
    <source>
        <dbReference type="SAM" id="MobiDB-lite"/>
    </source>
</evidence>
<gene>
    <name evidence="2" type="ORF">IV41_GL000898</name>
</gene>
<feature type="compositionally biased region" description="Polar residues" evidence="1">
    <location>
        <begin position="63"/>
        <end position="75"/>
    </location>
</feature>
<protein>
    <submittedName>
        <fullName evidence="2">Uncharacterized protein</fullName>
    </submittedName>
</protein>
<comment type="caution">
    <text evidence="2">The sequence shown here is derived from an EMBL/GenBank/DDBJ whole genome shotgun (WGS) entry which is preliminary data.</text>
</comment>
<evidence type="ECO:0000313" key="2">
    <source>
        <dbReference type="EMBL" id="KRN44055.1"/>
    </source>
</evidence>
<reference evidence="2 3" key="1">
    <citation type="journal article" date="2015" name="Genome Announc.">
        <title>Expanding the biotechnology potential of lactobacilli through comparative genomics of 213 strains and associated genera.</title>
        <authorList>
            <person name="Sun Z."/>
            <person name="Harris H.M."/>
            <person name="McCann A."/>
            <person name="Guo C."/>
            <person name="Argimon S."/>
            <person name="Zhang W."/>
            <person name="Yang X."/>
            <person name="Jeffery I.B."/>
            <person name="Cooney J.C."/>
            <person name="Kagawa T.F."/>
            <person name="Liu W."/>
            <person name="Song Y."/>
            <person name="Salvetti E."/>
            <person name="Wrobel A."/>
            <person name="Rasinkangas P."/>
            <person name="Parkhill J."/>
            <person name="Rea M.C."/>
            <person name="O'Sullivan O."/>
            <person name="Ritari J."/>
            <person name="Douillard F.P."/>
            <person name="Paul Ross R."/>
            <person name="Yang R."/>
            <person name="Briner A.E."/>
            <person name="Felis G.E."/>
            <person name="de Vos W.M."/>
            <person name="Barrangou R."/>
            <person name="Klaenhammer T.R."/>
            <person name="Caufield P.W."/>
            <person name="Cui Y."/>
            <person name="Zhang H."/>
            <person name="O'Toole P.W."/>
        </authorList>
    </citation>
    <scope>NUCLEOTIDE SEQUENCE [LARGE SCALE GENOMIC DNA]</scope>
    <source>
        <strain evidence="2 3">DSM 14792</strain>
    </source>
</reference>
<dbReference type="PATRIC" id="fig|148604.4.peg.934"/>
<name>A0A0R2H239_9LACO</name>
<sequence>MTQENSSTMIVPAEIIEDYKKGYLYTLLRKKVKDQENAHLVVTRLRPNNSSESSENKTDTAQEETNNQAQSSAAVKQSDYQEHYIMPPESVNKPSEVQVNVSSNSEKETEMGVPSVENADKKESRSEATITLTPNKITEDSVNENKDETEGAKTKEEFVAPQEGTELLDLDLVNKQLSGTSNNSQDQSRPEPTQSISVIEENAMNEPKLQNNEQPLSSAQNDSALFDQLRESAKIATIVENSQVHVKLRENIEKLPVKQIKLTDLVNQQQSYMPIDHALLNVLGSVVIGKYLHIQLLFRDGTVLNLAPSEWLDKVNDNQELIDQGFIYVYHDLNLEEFKKSVHSVSSYVIDTDDYVQYMLEFIPIVPVEE</sequence>
<feature type="region of interest" description="Disordered" evidence="1">
    <location>
        <begin position="42"/>
        <end position="164"/>
    </location>
</feature>
<dbReference type="EMBL" id="JQBA01000024">
    <property type="protein sequence ID" value="KRN44055.1"/>
    <property type="molecule type" value="Genomic_DNA"/>
</dbReference>
<organism evidence="2 3">
    <name type="scientific">Limosilactobacillus ingluviei</name>
    <dbReference type="NCBI Taxonomy" id="148604"/>
    <lineage>
        <taxon>Bacteria</taxon>
        <taxon>Bacillati</taxon>
        <taxon>Bacillota</taxon>
        <taxon>Bacilli</taxon>
        <taxon>Lactobacillales</taxon>
        <taxon>Lactobacillaceae</taxon>
        <taxon>Limosilactobacillus</taxon>
    </lineage>
</organism>
<dbReference type="Proteomes" id="UP000051639">
    <property type="component" value="Unassembled WGS sequence"/>
</dbReference>
<feature type="compositionally biased region" description="Basic and acidic residues" evidence="1">
    <location>
        <begin position="137"/>
        <end position="158"/>
    </location>
</feature>
<proteinExistence type="predicted"/>
<feature type="compositionally biased region" description="Low complexity" evidence="1">
    <location>
        <begin position="95"/>
        <end position="104"/>
    </location>
</feature>